<dbReference type="GeneID" id="25251484"/>
<dbReference type="PANTHER" id="PTHR45630">
    <property type="entry name" value="CATION-TRANSPORTING ATPASE-RELATED"/>
    <property type="match status" value="1"/>
</dbReference>
<dbReference type="RefSeq" id="XP_013235569.1">
    <property type="nucleotide sequence ID" value="XM_013380115.1"/>
</dbReference>
<dbReference type="InterPro" id="IPR023299">
    <property type="entry name" value="ATPase_P-typ_cyto_dom_N"/>
</dbReference>
<gene>
    <name evidence="12" type="ORF">ETH_00011475</name>
</gene>
<dbReference type="AlphaFoldDB" id="U6L3S5"/>
<evidence type="ECO:0000256" key="5">
    <source>
        <dbReference type="ARBA" id="ARBA00022840"/>
    </source>
</evidence>
<dbReference type="Proteomes" id="UP000030747">
    <property type="component" value="Unassembled WGS sequence"/>
</dbReference>
<evidence type="ECO:0000256" key="8">
    <source>
        <dbReference type="ARBA" id="ARBA00022989"/>
    </source>
</evidence>
<dbReference type="InterPro" id="IPR023298">
    <property type="entry name" value="ATPase_P-typ_TM_dom_sf"/>
</dbReference>
<feature type="compositionally biased region" description="Low complexity" evidence="10">
    <location>
        <begin position="610"/>
        <end position="624"/>
    </location>
</feature>
<reference evidence="12" key="1">
    <citation type="submission" date="2013-10" db="EMBL/GenBank/DDBJ databases">
        <title>Genomic analysis of the causative agents of coccidiosis in chickens.</title>
        <authorList>
            <person name="Reid A.J."/>
            <person name="Blake D."/>
            <person name="Billington K."/>
            <person name="Browne H."/>
            <person name="Dunn M."/>
            <person name="Hung S."/>
            <person name="Kawahara F."/>
            <person name="Miranda-Saavedra D."/>
            <person name="Mourier T."/>
            <person name="Nagra H."/>
            <person name="Otto T.D."/>
            <person name="Rawlings N."/>
            <person name="Sanchez A."/>
            <person name="Sanders M."/>
            <person name="Subramaniam C."/>
            <person name="Tay Y."/>
            <person name="Dear P."/>
            <person name="Doerig C."/>
            <person name="Gruber A."/>
            <person name="Parkinson J."/>
            <person name="Shirley M."/>
            <person name="Wan K.L."/>
            <person name="Berriman M."/>
            <person name="Tomley F."/>
            <person name="Pain A."/>
        </authorList>
    </citation>
    <scope>NUCLEOTIDE SEQUENCE [LARGE SCALE GENOMIC DNA]</scope>
    <source>
        <strain evidence="12">Houghton</strain>
    </source>
</reference>
<evidence type="ECO:0000256" key="11">
    <source>
        <dbReference type="SAM" id="Phobius"/>
    </source>
</evidence>
<dbReference type="Gene3D" id="3.40.50.1000">
    <property type="entry name" value="HAD superfamily/HAD-like"/>
    <property type="match status" value="2"/>
</dbReference>
<feature type="transmembrane region" description="Helical" evidence="11">
    <location>
        <begin position="578"/>
        <end position="598"/>
    </location>
</feature>
<dbReference type="GO" id="GO:0006874">
    <property type="term" value="P:intracellular calcium ion homeostasis"/>
    <property type="evidence" value="ECO:0007669"/>
    <property type="project" value="TreeGrafter"/>
</dbReference>
<dbReference type="InterPro" id="IPR023214">
    <property type="entry name" value="HAD_sf"/>
</dbReference>
<dbReference type="GO" id="GO:0015662">
    <property type="term" value="F:P-type ion transporter activity"/>
    <property type="evidence" value="ECO:0007669"/>
    <property type="project" value="TreeGrafter"/>
</dbReference>
<proteinExistence type="predicted"/>
<evidence type="ECO:0000256" key="10">
    <source>
        <dbReference type="SAM" id="MobiDB-lite"/>
    </source>
</evidence>
<evidence type="ECO:0000313" key="12">
    <source>
        <dbReference type="EMBL" id="CDJ44821.1"/>
    </source>
</evidence>
<accession>U6L3S5</accession>
<evidence type="ECO:0000256" key="6">
    <source>
        <dbReference type="ARBA" id="ARBA00022842"/>
    </source>
</evidence>
<evidence type="ECO:0000256" key="7">
    <source>
        <dbReference type="ARBA" id="ARBA00022967"/>
    </source>
</evidence>
<dbReference type="OrthoDB" id="347907at2759"/>
<dbReference type="VEuPathDB" id="ToxoDB:ETH_00011475"/>
<comment type="subcellular location">
    <subcellularLocation>
        <location evidence="1">Membrane</location>
        <topology evidence="1">Multi-pass membrane protein</topology>
    </subcellularLocation>
</comment>
<organism evidence="12 13">
    <name type="scientific">Eimeria tenella</name>
    <name type="common">Coccidian parasite</name>
    <dbReference type="NCBI Taxonomy" id="5802"/>
    <lineage>
        <taxon>Eukaryota</taxon>
        <taxon>Sar</taxon>
        <taxon>Alveolata</taxon>
        <taxon>Apicomplexa</taxon>
        <taxon>Conoidasida</taxon>
        <taxon>Coccidia</taxon>
        <taxon>Eucoccidiorida</taxon>
        <taxon>Eimeriorina</taxon>
        <taxon>Eimeriidae</taxon>
        <taxon>Eimeria</taxon>
    </lineage>
</organism>
<evidence type="ECO:0000313" key="13">
    <source>
        <dbReference type="Proteomes" id="UP000030747"/>
    </source>
</evidence>
<keyword evidence="8 11" id="KW-1133">Transmembrane helix</keyword>
<keyword evidence="4" id="KW-0547">Nucleotide-binding</keyword>
<dbReference type="SUPFAM" id="SSF81665">
    <property type="entry name" value="Calcium ATPase, transmembrane domain M"/>
    <property type="match status" value="1"/>
</dbReference>
<evidence type="ECO:0000256" key="1">
    <source>
        <dbReference type="ARBA" id="ARBA00004141"/>
    </source>
</evidence>
<dbReference type="GO" id="GO:0019829">
    <property type="term" value="F:ATPase-coupled monoatomic cation transmembrane transporter activity"/>
    <property type="evidence" value="ECO:0007669"/>
    <property type="project" value="TreeGrafter"/>
</dbReference>
<dbReference type="OMA" id="NEAGRHT"/>
<dbReference type="InterPro" id="IPR006544">
    <property type="entry name" value="P-type_TPase_V"/>
</dbReference>
<dbReference type="GO" id="GO:0046872">
    <property type="term" value="F:metal ion binding"/>
    <property type="evidence" value="ECO:0007669"/>
    <property type="project" value="UniProtKB-KW"/>
</dbReference>
<dbReference type="SUPFAM" id="SSF81660">
    <property type="entry name" value="Metal cation-transporting ATPase, ATP-binding domain N"/>
    <property type="match status" value="1"/>
</dbReference>
<evidence type="ECO:0000256" key="9">
    <source>
        <dbReference type="ARBA" id="ARBA00023136"/>
    </source>
</evidence>
<keyword evidence="7" id="KW-1278">Translocase</keyword>
<dbReference type="EMBL" id="HG677681">
    <property type="protein sequence ID" value="CDJ44821.1"/>
    <property type="molecule type" value="Genomic_DNA"/>
</dbReference>
<protein>
    <submittedName>
        <fullName evidence="12">Cation-transporting ATPase, putative</fullName>
    </submittedName>
</protein>
<keyword evidence="2 11" id="KW-0812">Transmembrane</keyword>
<dbReference type="Gene3D" id="3.40.1110.10">
    <property type="entry name" value="Calcium-transporting ATPase, cytoplasmic domain N"/>
    <property type="match status" value="1"/>
</dbReference>
<keyword evidence="5" id="KW-0067">ATP-binding</keyword>
<feature type="non-terminal residue" evidence="12">
    <location>
        <position position="1"/>
    </location>
</feature>
<keyword evidence="13" id="KW-1185">Reference proteome</keyword>
<dbReference type="InterPro" id="IPR036412">
    <property type="entry name" value="HAD-like_sf"/>
</dbReference>
<evidence type="ECO:0000256" key="2">
    <source>
        <dbReference type="ARBA" id="ARBA00022692"/>
    </source>
</evidence>
<dbReference type="PANTHER" id="PTHR45630:SF7">
    <property type="entry name" value="ENDOPLASMIC RETICULUM TRANSMEMBRANE HELIX TRANSLOCASE"/>
    <property type="match status" value="1"/>
</dbReference>
<dbReference type="GO" id="GO:0005524">
    <property type="term" value="F:ATP binding"/>
    <property type="evidence" value="ECO:0007669"/>
    <property type="project" value="UniProtKB-KW"/>
</dbReference>
<keyword evidence="9 11" id="KW-0472">Membrane</keyword>
<reference evidence="12" key="2">
    <citation type="submission" date="2013-10" db="EMBL/GenBank/DDBJ databases">
        <authorList>
            <person name="Aslett M."/>
        </authorList>
    </citation>
    <scope>NUCLEOTIDE SEQUENCE [LARGE SCALE GENOMIC DNA]</scope>
    <source>
        <strain evidence="12">Houghton</strain>
    </source>
</reference>
<sequence length="756" mass="81554">RTTSVAEYRTTDDVWRGPLHQQQQQQQQQGQQELRELLQQKPKGFIVAVKGAPERIKQFLGKVPPFYDSVADELTGRGLRVLAVAARMCTTNPQSSPREALERDLLFCGFLAFAAAIKPGVQQQLQLLRCSGQQVVMLTGDHALTAAAVAADVGIIHHPSTCGVPSCCGCSSNNSSSSSKEATGKLLPLFLSLSEAEETIETSHGSSQQMQPRARRAAAAEEAAANDSFCSSGSSSSSSSVLERRVNRVLQWVSSDSNVRLPFAAALTAEPSRHYSFCVCGTVLQQLRQLQQRQQQLRRPAVLETAEEQEARLGCREELTLQQQQQQQEQQEQDASQQELLRQLVRYVRVFARLSPREKQQVVHAFAAEGFPVLMCGDGANDIGALKTAAVGVSVLSSAPCAAVSAAAAAAAAAGPGADAAGAGRAGAAGFAATQRQQQQLSPQQQRQQLLERTLEGLAGESTLVPLGSASVAAAFTCRDSGIGVVSRVVSEGRCCLSSLLLMHRLIALNCTVTAFSLSVLSTDGVRYSDLQAAIESCLSTTLTLCLSASPEENAQQQQQQQQIKGFMGNKPPPTSVFSFWGILSLVGQGALHVWCLARAWVLARALRDSSSSSSGGTSSSSSSSEDENLFKPDEVNTAVFYLSLCMHLSTFLANYEGAPWSQPLRQNRRLWRMLLGGFLVLLLLLLQLLPFLNQALELVLFTDTRLQLQLQLLILLDIFGPWAIAAACRKAAAFREGPLKPLPLQQAAQLQQQQQ</sequence>
<feature type="transmembrane region" description="Helical" evidence="11">
    <location>
        <begin position="671"/>
        <end position="690"/>
    </location>
</feature>
<evidence type="ECO:0000256" key="4">
    <source>
        <dbReference type="ARBA" id="ARBA00022741"/>
    </source>
</evidence>
<dbReference type="SUPFAM" id="SSF56784">
    <property type="entry name" value="HAD-like"/>
    <property type="match status" value="1"/>
</dbReference>
<keyword evidence="3" id="KW-0479">Metal-binding</keyword>
<dbReference type="VEuPathDB" id="ToxoDB:ETH2_1308300"/>
<keyword evidence="6" id="KW-0460">Magnesium</keyword>
<feature type="transmembrane region" description="Helical" evidence="11">
    <location>
        <begin position="710"/>
        <end position="729"/>
    </location>
</feature>
<name>U6L3S5_EIMTE</name>
<dbReference type="GO" id="GO:0005789">
    <property type="term" value="C:endoplasmic reticulum membrane"/>
    <property type="evidence" value="ECO:0007669"/>
    <property type="project" value="TreeGrafter"/>
</dbReference>
<evidence type="ECO:0000256" key="3">
    <source>
        <dbReference type="ARBA" id="ARBA00022723"/>
    </source>
</evidence>
<feature type="region of interest" description="Disordered" evidence="10">
    <location>
        <begin position="610"/>
        <end position="630"/>
    </location>
</feature>